<dbReference type="OrthoDB" id="448051at2759"/>
<dbReference type="PANTHER" id="PTHR13390">
    <property type="entry name" value="LIPASE"/>
    <property type="match status" value="1"/>
</dbReference>
<comment type="catalytic activity">
    <reaction evidence="10">
        <text>a cholesterol ester + H2O = cholesterol + a fatty acid + H(+)</text>
        <dbReference type="Rhea" id="RHEA:36403"/>
        <dbReference type="ChEBI" id="CHEBI:15377"/>
        <dbReference type="ChEBI" id="CHEBI:15378"/>
        <dbReference type="ChEBI" id="CHEBI:16113"/>
        <dbReference type="ChEBI" id="CHEBI:17002"/>
        <dbReference type="ChEBI" id="CHEBI:28868"/>
        <dbReference type="EC" id="3.1.1.13"/>
    </reaction>
    <physiologicalReaction direction="left-to-right" evidence="10">
        <dbReference type="Rhea" id="RHEA:36404"/>
    </physiologicalReaction>
</comment>
<organism evidence="12 13">
    <name type="scientific">Ignelater luminosus</name>
    <name type="common">Cucubano</name>
    <name type="synonym">Pyrophorus luminosus</name>
    <dbReference type="NCBI Taxonomy" id="2038154"/>
    <lineage>
        <taxon>Eukaryota</taxon>
        <taxon>Metazoa</taxon>
        <taxon>Ecdysozoa</taxon>
        <taxon>Arthropoda</taxon>
        <taxon>Hexapoda</taxon>
        <taxon>Insecta</taxon>
        <taxon>Pterygota</taxon>
        <taxon>Neoptera</taxon>
        <taxon>Endopterygota</taxon>
        <taxon>Coleoptera</taxon>
        <taxon>Polyphaga</taxon>
        <taxon>Elateriformia</taxon>
        <taxon>Elateroidea</taxon>
        <taxon>Elateridae</taxon>
        <taxon>Agrypninae</taxon>
        <taxon>Pyrophorini</taxon>
        <taxon>Ignelater</taxon>
    </lineage>
</organism>
<evidence type="ECO:0000256" key="3">
    <source>
        <dbReference type="ARBA" id="ARBA00008300"/>
    </source>
</evidence>
<dbReference type="GO" id="GO:0005811">
    <property type="term" value="C:lipid droplet"/>
    <property type="evidence" value="ECO:0007669"/>
    <property type="project" value="UniProtKB-SubCell"/>
</dbReference>
<dbReference type="EMBL" id="VTPC01006945">
    <property type="protein sequence ID" value="KAF2894505.1"/>
    <property type="molecule type" value="Genomic_DNA"/>
</dbReference>
<evidence type="ECO:0000256" key="7">
    <source>
        <dbReference type="ARBA" id="ARBA00022824"/>
    </source>
</evidence>
<dbReference type="FunFam" id="3.40.50.1820:FF:000068">
    <property type="entry name" value="Lipid droplet associated hydrolase"/>
    <property type="match status" value="1"/>
</dbReference>
<evidence type="ECO:0000256" key="10">
    <source>
        <dbReference type="ARBA" id="ARBA00049527"/>
    </source>
</evidence>
<dbReference type="Proteomes" id="UP000801492">
    <property type="component" value="Unassembled WGS sequence"/>
</dbReference>
<keyword evidence="11" id="KW-0812">Transmembrane</keyword>
<dbReference type="InterPro" id="IPR019363">
    <property type="entry name" value="LDAH"/>
</dbReference>
<dbReference type="Gene3D" id="3.40.50.1820">
    <property type="entry name" value="alpha/beta hydrolase"/>
    <property type="match status" value="1"/>
</dbReference>
<evidence type="ECO:0000256" key="2">
    <source>
        <dbReference type="ARBA" id="ARBA00004502"/>
    </source>
</evidence>
<dbReference type="EC" id="3.1.1.13" evidence="9"/>
<keyword evidence="6" id="KW-0378">Hydrolase</keyword>
<keyword evidence="11" id="KW-0472">Membrane</keyword>
<reference evidence="12" key="1">
    <citation type="submission" date="2019-08" db="EMBL/GenBank/DDBJ databases">
        <title>The genome of the North American firefly Photinus pyralis.</title>
        <authorList>
            <consortium name="Photinus pyralis genome working group"/>
            <person name="Fallon T.R."/>
            <person name="Sander Lower S.E."/>
            <person name="Weng J.-K."/>
        </authorList>
    </citation>
    <scope>NUCLEOTIDE SEQUENCE</scope>
    <source>
        <strain evidence="12">TRF0915ILg1</strain>
        <tissue evidence="12">Whole body</tissue>
    </source>
</reference>
<dbReference type="GO" id="GO:0004771">
    <property type="term" value="F:sterol ester esterase activity"/>
    <property type="evidence" value="ECO:0007669"/>
    <property type="project" value="UniProtKB-EC"/>
</dbReference>
<evidence type="ECO:0000256" key="4">
    <source>
        <dbReference type="ARBA" id="ARBA00019242"/>
    </source>
</evidence>
<evidence type="ECO:0000313" key="13">
    <source>
        <dbReference type="Proteomes" id="UP000801492"/>
    </source>
</evidence>
<evidence type="ECO:0000313" key="12">
    <source>
        <dbReference type="EMBL" id="KAF2894505.1"/>
    </source>
</evidence>
<sequence>MQQAYLDVCGIPTKVITYGKWVEESFDKDEPRDIVLCIPGNPGVTKFYCKFMQTLHERLGYPVWIVGHAGHERPKNNIYRKLPELTGNERLYGLQGQIVHKYSFIEKYVPQNARIHLIGHSIGAYIILELLKDPKISSRVVRNYLLFPTIEDMAEAPNGKFLTRFVCYIVWLLVFLSWIFTFLPSLLQSLLIRIYTTYYSVPSMHLETIIDFIEPNNLRSIFHMALDEMDVVKERNNDIIVKHKDKIKLYYGATDRWAPQRFYRRLKHDIPDIDAQVCKRNFEHAFVLRFSEEVGNMVSDWIRNN</sequence>
<accession>A0A8K0D4J3</accession>
<evidence type="ECO:0000256" key="5">
    <source>
        <dbReference type="ARBA" id="ARBA00022677"/>
    </source>
</evidence>
<keyword evidence="13" id="KW-1185">Reference proteome</keyword>
<evidence type="ECO:0000256" key="8">
    <source>
        <dbReference type="ARBA" id="ARBA00031924"/>
    </source>
</evidence>
<dbReference type="AlphaFoldDB" id="A0A8K0D4J3"/>
<dbReference type="SUPFAM" id="SSF53474">
    <property type="entry name" value="alpha/beta-Hydrolases"/>
    <property type="match status" value="1"/>
</dbReference>
<dbReference type="GO" id="GO:0034389">
    <property type="term" value="P:lipid droplet organization"/>
    <property type="evidence" value="ECO:0007669"/>
    <property type="project" value="UniProtKB-ARBA"/>
</dbReference>
<gene>
    <name evidence="12" type="ORF">ILUMI_11666</name>
</gene>
<dbReference type="Pfam" id="PF10230">
    <property type="entry name" value="LIDHydrolase"/>
    <property type="match status" value="1"/>
</dbReference>
<keyword evidence="5" id="KW-0551">Lipid droplet</keyword>
<evidence type="ECO:0000256" key="11">
    <source>
        <dbReference type="SAM" id="Phobius"/>
    </source>
</evidence>
<comment type="similarity">
    <text evidence="3">Belongs to the AB hydrolase superfamily. LDAH family.</text>
</comment>
<dbReference type="GO" id="GO:0019915">
    <property type="term" value="P:lipid storage"/>
    <property type="evidence" value="ECO:0007669"/>
    <property type="project" value="InterPro"/>
</dbReference>
<comment type="subcellular location">
    <subcellularLocation>
        <location evidence="1">Endoplasmic reticulum</location>
    </subcellularLocation>
    <subcellularLocation>
        <location evidence="2">Lipid droplet</location>
    </subcellularLocation>
</comment>
<dbReference type="InterPro" id="IPR029058">
    <property type="entry name" value="AB_hydrolase_fold"/>
</dbReference>
<evidence type="ECO:0000256" key="9">
    <source>
        <dbReference type="ARBA" id="ARBA00039150"/>
    </source>
</evidence>
<protein>
    <recommendedName>
        <fullName evidence="4">Lipid droplet-associated hydrolase</fullName>
        <ecNumber evidence="9">3.1.1.13</ecNumber>
    </recommendedName>
    <alternativeName>
        <fullName evidence="8">Lipid droplet-associated serine hydrolase</fullName>
    </alternativeName>
</protein>
<evidence type="ECO:0000256" key="1">
    <source>
        <dbReference type="ARBA" id="ARBA00004240"/>
    </source>
</evidence>
<evidence type="ECO:0000256" key="6">
    <source>
        <dbReference type="ARBA" id="ARBA00022801"/>
    </source>
</evidence>
<feature type="transmembrane region" description="Helical" evidence="11">
    <location>
        <begin position="168"/>
        <end position="187"/>
    </location>
</feature>
<comment type="caution">
    <text evidence="12">The sequence shown here is derived from an EMBL/GenBank/DDBJ whole genome shotgun (WGS) entry which is preliminary data.</text>
</comment>
<dbReference type="PANTHER" id="PTHR13390:SF0">
    <property type="entry name" value="LIPID DROPLET-ASSOCIATED HYDROLASE"/>
    <property type="match status" value="1"/>
</dbReference>
<proteinExistence type="inferred from homology"/>
<keyword evidence="11" id="KW-1133">Transmembrane helix</keyword>
<keyword evidence="7" id="KW-0256">Endoplasmic reticulum</keyword>
<dbReference type="GO" id="GO:0005783">
    <property type="term" value="C:endoplasmic reticulum"/>
    <property type="evidence" value="ECO:0007669"/>
    <property type="project" value="UniProtKB-SubCell"/>
</dbReference>
<name>A0A8K0D4J3_IGNLU</name>